<dbReference type="InterPro" id="IPR009057">
    <property type="entry name" value="Homeodomain-like_sf"/>
</dbReference>
<evidence type="ECO:0000313" key="7">
    <source>
        <dbReference type="Proteomes" id="UP000183413"/>
    </source>
</evidence>
<keyword evidence="3" id="KW-0804">Transcription</keyword>
<dbReference type="InterPro" id="IPR001647">
    <property type="entry name" value="HTH_TetR"/>
</dbReference>
<dbReference type="Proteomes" id="UP000183413">
    <property type="component" value="Unassembled WGS sequence"/>
</dbReference>
<dbReference type="eggNOG" id="COG1309">
    <property type="taxonomic scope" value="Bacteria"/>
</dbReference>
<dbReference type="InParanoid" id="A0A1I5VDB3"/>
<dbReference type="PANTHER" id="PTHR30055:SF234">
    <property type="entry name" value="HTH-TYPE TRANSCRIPTIONAL REGULATOR BETI"/>
    <property type="match status" value="1"/>
</dbReference>
<proteinExistence type="predicted"/>
<dbReference type="EMBL" id="FOVH01000021">
    <property type="protein sequence ID" value="SFQ05489.1"/>
    <property type="molecule type" value="Genomic_DNA"/>
</dbReference>
<gene>
    <name evidence="6" type="ORF">SAMN04489713_12186</name>
</gene>
<keyword evidence="2 4" id="KW-0238">DNA-binding</keyword>
<reference evidence="6 7" key="1">
    <citation type="submission" date="2016-10" db="EMBL/GenBank/DDBJ databases">
        <authorList>
            <person name="de Groot N.N."/>
        </authorList>
    </citation>
    <scope>NUCLEOTIDE SEQUENCE [LARGE SCALE GENOMIC DNA]</scope>
    <source>
        <strain evidence="6 7">DSM 43067</strain>
    </source>
</reference>
<dbReference type="STRING" id="1993.SAMN04489713_12186"/>
<protein>
    <submittedName>
        <fullName evidence="6">DNA-binding transcriptional regulator, AcrR family</fullName>
    </submittedName>
</protein>
<dbReference type="PRINTS" id="PR00455">
    <property type="entry name" value="HTHTETR"/>
</dbReference>
<sequence length="196" mass="21368">MRSNTDAGPPLTRTQRARRDDIVGAAIAIINRDGYAAASIDKIAREAATSKSTVLYHFKTKEAINEALVGSLFGDGASAMAPHIAGAGTHPEKLRAYLTSNLRYIADHAAHINAVHRILENTDLRPPGDDPVAWLARFLADGQEAGEFGTFDPHVVALSIRAVIDNASFYFTAHADLDFDHYIGEITRLFEKATRR</sequence>
<evidence type="ECO:0000256" key="1">
    <source>
        <dbReference type="ARBA" id="ARBA00023015"/>
    </source>
</evidence>
<feature type="domain" description="HTH tetR-type" evidence="5">
    <location>
        <begin position="16"/>
        <end position="76"/>
    </location>
</feature>
<dbReference type="SUPFAM" id="SSF46689">
    <property type="entry name" value="Homeodomain-like"/>
    <property type="match status" value="1"/>
</dbReference>
<dbReference type="SUPFAM" id="SSF48498">
    <property type="entry name" value="Tetracyclin repressor-like, C-terminal domain"/>
    <property type="match status" value="1"/>
</dbReference>
<dbReference type="Gene3D" id="1.10.10.60">
    <property type="entry name" value="Homeodomain-like"/>
    <property type="match status" value="1"/>
</dbReference>
<accession>A0A1I5VDB3</accession>
<dbReference type="InterPro" id="IPR036271">
    <property type="entry name" value="Tet_transcr_reg_TetR-rel_C_sf"/>
</dbReference>
<organism evidence="6 7">
    <name type="scientific">Actinomadura madurae</name>
    <dbReference type="NCBI Taxonomy" id="1993"/>
    <lineage>
        <taxon>Bacteria</taxon>
        <taxon>Bacillati</taxon>
        <taxon>Actinomycetota</taxon>
        <taxon>Actinomycetes</taxon>
        <taxon>Streptosporangiales</taxon>
        <taxon>Thermomonosporaceae</taxon>
        <taxon>Actinomadura</taxon>
    </lineage>
</organism>
<feature type="DNA-binding region" description="H-T-H motif" evidence="4">
    <location>
        <begin position="39"/>
        <end position="58"/>
    </location>
</feature>
<dbReference type="PROSITE" id="PS50977">
    <property type="entry name" value="HTH_TETR_2"/>
    <property type="match status" value="1"/>
</dbReference>
<evidence type="ECO:0000256" key="4">
    <source>
        <dbReference type="PROSITE-ProRule" id="PRU00335"/>
    </source>
</evidence>
<evidence type="ECO:0000256" key="3">
    <source>
        <dbReference type="ARBA" id="ARBA00023163"/>
    </source>
</evidence>
<keyword evidence="7" id="KW-1185">Reference proteome</keyword>
<dbReference type="GO" id="GO:0003700">
    <property type="term" value="F:DNA-binding transcription factor activity"/>
    <property type="evidence" value="ECO:0007669"/>
    <property type="project" value="TreeGrafter"/>
</dbReference>
<name>A0A1I5VDB3_9ACTN</name>
<dbReference type="RefSeq" id="WP_083598439.1">
    <property type="nucleotide sequence ID" value="NZ_FOVH01000021.1"/>
</dbReference>
<dbReference type="AlphaFoldDB" id="A0A1I5VDB3"/>
<dbReference type="PANTHER" id="PTHR30055">
    <property type="entry name" value="HTH-TYPE TRANSCRIPTIONAL REGULATOR RUTR"/>
    <property type="match status" value="1"/>
</dbReference>
<evidence type="ECO:0000259" key="5">
    <source>
        <dbReference type="PROSITE" id="PS50977"/>
    </source>
</evidence>
<evidence type="ECO:0000256" key="2">
    <source>
        <dbReference type="ARBA" id="ARBA00023125"/>
    </source>
</evidence>
<dbReference type="GO" id="GO:0000976">
    <property type="term" value="F:transcription cis-regulatory region binding"/>
    <property type="evidence" value="ECO:0007669"/>
    <property type="project" value="TreeGrafter"/>
</dbReference>
<dbReference type="InterPro" id="IPR050109">
    <property type="entry name" value="HTH-type_TetR-like_transc_reg"/>
</dbReference>
<evidence type="ECO:0000313" key="6">
    <source>
        <dbReference type="EMBL" id="SFQ05489.1"/>
    </source>
</evidence>
<dbReference type="Pfam" id="PF00440">
    <property type="entry name" value="TetR_N"/>
    <property type="match status" value="1"/>
</dbReference>
<dbReference type="Gene3D" id="1.10.357.10">
    <property type="entry name" value="Tetracycline Repressor, domain 2"/>
    <property type="match status" value="1"/>
</dbReference>
<keyword evidence="1" id="KW-0805">Transcription regulation</keyword>